<keyword evidence="1" id="KW-1133">Transmembrane helix</keyword>
<accession>K3X339</accession>
<keyword evidence="1" id="KW-0812">Transmembrane</keyword>
<protein>
    <submittedName>
        <fullName evidence="2">Uncharacterized protein</fullName>
    </submittedName>
</protein>
<organism evidence="2 3">
    <name type="scientific">Globisporangium ultimum (strain ATCC 200006 / CBS 805.95 / DAOM BR144)</name>
    <name type="common">Pythium ultimum</name>
    <dbReference type="NCBI Taxonomy" id="431595"/>
    <lineage>
        <taxon>Eukaryota</taxon>
        <taxon>Sar</taxon>
        <taxon>Stramenopiles</taxon>
        <taxon>Oomycota</taxon>
        <taxon>Peronosporomycetes</taxon>
        <taxon>Pythiales</taxon>
        <taxon>Pythiaceae</taxon>
        <taxon>Globisporangium</taxon>
    </lineage>
</organism>
<dbReference type="EnsemblProtists" id="PYU1_T011638">
    <property type="protein sequence ID" value="PYU1_T011638"/>
    <property type="gene ID" value="PYU1_G011612"/>
</dbReference>
<feature type="transmembrane region" description="Helical" evidence="1">
    <location>
        <begin position="73"/>
        <end position="97"/>
    </location>
</feature>
<sequence length="749" mass="83588">MAMTEMADVRPPRPEITLRRIRFNVAVVLAASGIMGLTVLFYYGISITKIVEPVGDSKQSEVRLQLYNTLSGVAMGVFECLIGLSFANFFPAFVVYVHNLKWWPGDDPLVKTSKAKKMLLLLFFPLVMVAIGSSFSTLQAGSSTVGVSLQMDATTLGVDRENASSVPNEPIDWLHHEDTILKTAVLRRSTPFRYVDSNCSEEFGNRKQSALKRLADIDSTSAVFGFPLKEWSREVYPQGSPYFNNASLELNTAFELVFQGQALLERSIGGLVQERCRLIGEDRDCRTRNGTAFDNLFGYLNGTKKQTRNALQDEILQSLQNTFFGDLDETTLYVEYLTFPFSSQVTIQAMSFSIAFKADYEYGIDGDTVISPEGCVGDNCTYLYRFLDRDTFCGKRACIFPDWHAQQIPRKHASMMQYAKKCEQSKSVYDANLGVYIPADCEREPNAAFLYGFGSRIFADTLGVDDEVPGFPHIQNPRRYLSFTLGKLSWEFADVADALNATCEDTVSNKTCQGLALHLNESKRDVLLSKEYVPAKLSTSDFRQPINLFQLITPIINTPRVKGQSATLEVLYKDSFNGANAVTSIISSGDQCSSLADAYMQHINVNQYHLAQTFQPMYMAAVLYIFQSASVTMGTNSNFHFQGDRAVSKVKLVNTRVGLYSIVVGCIILLLLALVTLLFPNERARLTPVMGKNARAERFIDIQTEVYPNLLYKKRILIGKTGEALKLSAFAVESVGLHHKMDDEDVVSL</sequence>
<dbReference type="EMBL" id="GL376611">
    <property type="status" value="NOT_ANNOTATED_CDS"/>
    <property type="molecule type" value="Genomic_DNA"/>
</dbReference>
<evidence type="ECO:0000313" key="3">
    <source>
        <dbReference type="Proteomes" id="UP000019132"/>
    </source>
</evidence>
<feature type="transmembrane region" description="Helical" evidence="1">
    <location>
        <begin position="657"/>
        <end position="679"/>
    </location>
</feature>
<reference evidence="2" key="3">
    <citation type="submission" date="2015-02" db="UniProtKB">
        <authorList>
            <consortium name="EnsemblProtists"/>
        </authorList>
    </citation>
    <scope>IDENTIFICATION</scope>
    <source>
        <strain evidence="2">DAOM BR144</strain>
    </source>
</reference>
<feature type="transmembrane region" description="Helical" evidence="1">
    <location>
        <begin position="118"/>
        <end position="138"/>
    </location>
</feature>
<dbReference type="InParanoid" id="K3X339"/>
<dbReference type="AlphaFoldDB" id="K3X339"/>
<evidence type="ECO:0000256" key="1">
    <source>
        <dbReference type="SAM" id="Phobius"/>
    </source>
</evidence>
<evidence type="ECO:0000313" key="2">
    <source>
        <dbReference type="EnsemblProtists" id="PYU1_T011638"/>
    </source>
</evidence>
<keyword evidence="1" id="KW-0472">Membrane</keyword>
<dbReference type="Proteomes" id="UP000019132">
    <property type="component" value="Unassembled WGS sequence"/>
</dbReference>
<feature type="transmembrane region" description="Helical" evidence="1">
    <location>
        <begin position="21"/>
        <end position="45"/>
    </location>
</feature>
<dbReference type="HOGENOM" id="CLU_010096_1_0_1"/>
<proteinExistence type="predicted"/>
<keyword evidence="3" id="KW-1185">Reference proteome</keyword>
<dbReference type="VEuPathDB" id="FungiDB:PYU1_G011612"/>
<reference evidence="3" key="2">
    <citation type="submission" date="2010-04" db="EMBL/GenBank/DDBJ databases">
        <authorList>
            <person name="Buell R."/>
            <person name="Hamilton J."/>
            <person name="Hostetler J."/>
        </authorList>
    </citation>
    <scope>NUCLEOTIDE SEQUENCE [LARGE SCALE GENOMIC DNA]</scope>
    <source>
        <strain evidence="3">DAOM:BR144</strain>
    </source>
</reference>
<name>K3X339_GLOUD</name>
<reference evidence="3" key="1">
    <citation type="journal article" date="2010" name="Genome Biol.">
        <title>Genome sequence of the necrotrophic plant pathogen Pythium ultimum reveals original pathogenicity mechanisms and effector repertoire.</title>
        <authorList>
            <person name="Levesque C.A."/>
            <person name="Brouwer H."/>
            <person name="Cano L."/>
            <person name="Hamilton J.P."/>
            <person name="Holt C."/>
            <person name="Huitema E."/>
            <person name="Raffaele S."/>
            <person name="Robideau G.P."/>
            <person name="Thines M."/>
            <person name="Win J."/>
            <person name="Zerillo M.M."/>
            <person name="Beakes G.W."/>
            <person name="Boore J.L."/>
            <person name="Busam D."/>
            <person name="Dumas B."/>
            <person name="Ferriera S."/>
            <person name="Fuerstenberg S.I."/>
            <person name="Gachon C.M."/>
            <person name="Gaulin E."/>
            <person name="Govers F."/>
            <person name="Grenville-Briggs L."/>
            <person name="Horner N."/>
            <person name="Hostetler J."/>
            <person name="Jiang R.H."/>
            <person name="Johnson J."/>
            <person name="Krajaejun T."/>
            <person name="Lin H."/>
            <person name="Meijer H.J."/>
            <person name="Moore B."/>
            <person name="Morris P."/>
            <person name="Phuntmart V."/>
            <person name="Puiu D."/>
            <person name="Shetty J."/>
            <person name="Stajich J.E."/>
            <person name="Tripathy S."/>
            <person name="Wawra S."/>
            <person name="van West P."/>
            <person name="Whitty B.R."/>
            <person name="Coutinho P.M."/>
            <person name="Henrissat B."/>
            <person name="Martin F."/>
            <person name="Thomas P.D."/>
            <person name="Tyler B.M."/>
            <person name="De Vries R.P."/>
            <person name="Kamoun S."/>
            <person name="Yandell M."/>
            <person name="Tisserat N."/>
            <person name="Buell C.R."/>
        </authorList>
    </citation>
    <scope>NUCLEOTIDE SEQUENCE</scope>
    <source>
        <strain evidence="3">DAOM:BR144</strain>
    </source>
</reference>